<organism evidence="10 11">
    <name type="scientific">Candidatus Magasanikbacteria bacterium CG11_big_fil_rev_8_21_14_0_20_39_34</name>
    <dbReference type="NCBI Taxonomy" id="1974653"/>
    <lineage>
        <taxon>Bacteria</taxon>
        <taxon>Candidatus Magasanikiibacteriota</taxon>
    </lineage>
</organism>
<reference evidence="10 11" key="1">
    <citation type="submission" date="2017-09" db="EMBL/GenBank/DDBJ databases">
        <title>Depth-based differentiation of microbial function through sediment-hosted aquifers and enrichment of novel symbionts in the deep terrestrial subsurface.</title>
        <authorList>
            <person name="Probst A.J."/>
            <person name="Ladd B."/>
            <person name="Jarett J.K."/>
            <person name="Geller-Mcgrath D.E."/>
            <person name="Sieber C.M."/>
            <person name="Emerson J.B."/>
            <person name="Anantharaman K."/>
            <person name="Thomas B.C."/>
            <person name="Malmstrom R."/>
            <person name="Stieglmeier M."/>
            <person name="Klingl A."/>
            <person name="Woyke T."/>
            <person name="Ryan C.M."/>
            <person name="Banfield J.F."/>
        </authorList>
    </citation>
    <scope>NUCLEOTIDE SEQUENCE [LARGE SCALE GENOMIC DNA]</scope>
    <source>
        <strain evidence="10">CG11_big_fil_rev_8_21_14_0_20_39_34</strain>
    </source>
</reference>
<dbReference type="SUPFAM" id="SSF53383">
    <property type="entry name" value="PLP-dependent transferases"/>
    <property type="match status" value="1"/>
</dbReference>
<dbReference type="EC" id="2.8.1.7" evidence="3 8"/>
<evidence type="ECO:0000259" key="9">
    <source>
        <dbReference type="Pfam" id="PF00266"/>
    </source>
</evidence>
<dbReference type="CDD" id="cd06453">
    <property type="entry name" value="SufS_like"/>
    <property type="match status" value="1"/>
</dbReference>
<dbReference type="Gene3D" id="3.90.1150.10">
    <property type="entry name" value="Aspartate Aminotransferase, domain 1"/>
    <property type="match status" value="1"/>
</dbReference>
<evidence type="ECO:0000256" key="1">
    <source>
        <dbReference type="ARBA" id="ARBA00001933"/>
    </source>
</evidence>
<dbReference type="NCBIfam" id="TIGR01979">
    <property type="entry name" value="sufS"/>
    <property type="match status" value="1"/>
</dbReference>
<evidence type="ECO:0000256" key="7">
    <source>
        <dbReference type="RuleBase" id="RU004504"/>
    </source>
</evidence>
<evidence type="ECO:0000313" key="10">
    <source>
        <dbReference type="EMBL" id="PIR04111.1"/>
    </source>
</evidence>
<comment type="catalytic activity">
    <reaction evidence="6 8">
        <text>(sulfur carrier)-H + L-cysteine = (sulfur carrier)-SH + L-alanine</text>
        <dbReference type="Rhea" id="RHEA:43892"/>
        <dbReference type="Rhea" id="RHEA-COMP:14737"/>
        <dbReference type="Rhea" id="RHEA-COMP:14739"/>
        <dbReference type="ChEBI" id="CHEBI:29917"/>
        <dbReference type="ChEBI" id="CHEBI:35235"/>
        <dbReference type="ChEBI" id="CHEBI:57972"/>
        <dbReference type="ChEBI" id="CHEBI:64428"/>
        <dbReference type="EC" id="2.8.1.7"/>
    </reaction>
</comment>
<comment type="cofactor">
    <cofactor evidence="1 7">
        <name>pyridoxal 5'-phosphate</name>
        <dbReference type="ChEBI" id="CHEBI:597326"/>
    </cofactor>
</comment>
<evidence type="ECO:0000256" key="8">
    <source>
        <dbReference type="RuleBase" id="RU004506"/>
    </source>
</evidence>
<evidence type="ECO:0000256" key="2">
    <source>
        <dbReference type="ARBA" id="ARBA00010447"/>
    </source>
</evidence>
<evidence type="ECO:0000256" key="3">
    <source>
        <dbReference type="ARBA" id="ARBA00012239"/>
    </source>
</evidence>
<sequence length="399" mass="44536">MNSIREQFPLLRTYKDLVYLDNAATTQKPESVIKAVTRFYEKQNANVHRGAYKLSDISSQLYVEAHTRVASFLNAYPDEIIFNSGATAGLNTLAYGLTKNLEKGDNVVLTRMEHHSNLLPWIEMSKRRGFEVRFIGLNPESGELLEEDIDTCIDERTRVVTFVHTSNVLGIVNPMHRLITRAKAMGALTVVDACQAVAHQKIDVKALDCDFLVFSGHKLYGPTGIGVLYGKKERLEKMDPFHYGGGMVARVSDLSIAWKDAPMKFEAGTPHIAGAIGLSAALKYLENLGWEEIFSHTETLTKYATETLSKIKDVKIFGKNAERRGMIAFEVEGVHSHDVAQIFDSENIAVRAGQHCATLFVQELTDNGIVRASMGIYNTKKDIDKLIVGIEKVKKMFHV</sequence>
<dbReference type="InterPro" id="IPR015424">
    <property type="entry name" value="PyrdxlP-dep_Trfase"/>
</dbReference>
<dbReference type="GO" id="GO:0031071">
    <property type="term" value="F:cysteine desulfurase activity"/>
    <property type="evidence" value="ECO:0007669"/>
    <property type="project" value="UniProtKB-UniRule"/>
</dbReference>
<evidence type="ECO:0000256" key="5">
    <source>
        <dbReference type="ARBA" id="ARBA00022898"/>
    </source>
</evidence>
<dbReference type="Gene3D" id="3.40.640.10">
    <property type="entry name" value="Type I PLP-dependent aspartate aminotransferase-like (Major domain)"/>
    <property type="match status" value="1"/>
</dbReference>
<dbReference type="InterPro" id="IPR016454">
    <property type="entry name" value="Cysteine_dSase"/>
</dbReference>
<protein>
    <recommendedName>
        <fullName evidence="3 8">Cysteine desulfurase</fullName>
        <ecNumber evidence="3 8">2.8.1.7</ecNumber>
    </recommendedName>
</protein>
<dbReference type="InterPro" id="IPR020578">
    <property type="entry name" value="Aminotrans_V_PyrdxlP_BS"/>
</dbReference>
<dbReference type="PANTHER" id="PTHR43586">
    <property type="entry name" value="CYSTEINE DESULFURASE"/>
    <property type="match status" value="1"/>
</dbReference>
<evidence type="ECO:0000313" key="11">
    <source>
        <dbReference type="Proteomes" id="UP000229600"/>
    </source>
</evidence>
<dbReference type="InterPro" id="IPR015421">
    <property type="entry name" value="PyrdxlP-dep_Trfase_major"/>
</dbReference>
<comment type="caution">
    <text evidence="10">The sequence shown here is derived from an EMBL/GenBank/DDBJ whole genome shotgun (WGS) entry which is preliminary data.</text>
</comment>
<comment type="similarity">
    <text evidence="2 8">Belongs to the class-V pyridoxal-phosphate-dependent aminotransferase family. Csd subfamily.</text>
</comment>
<dbReference type="Proteomes" id="UP000229600">
    <property type="component" value="Unassembled WGS sequence"/>
</dbReference>
<dbReference type="PANTHER" id="PTHR43586:SF8">
    <property type="entry name" value="CYSTEINE DESULFURASE 1, CHLOROPLASTIC"/>
    <property type="match status" value="1"/>
</dbReference>
<dbReference type="Pfam" id="PF00266">
    <property type="entry name" value="Aminotran_5"/>
    <property type="match status" value="1"/>
</dbReference>
<name>A0A2H0N5E2_9BACT</name>
<feature type="domain" description="Aminotransferase class V" evidence="9">
    <location>
        <begin position="18"/>
        <end position="386"/>
    </location>
</feature>
<proteinExistence type="inferred from homology"/>
<comment type="function">
    <text evidence="8">Catalyzes the removal of elemental sulfur and selenium atoms from L-cysteine, L-cystine, L-selenocysteine, and L-selenocystine to produce L-alanine.</text>
</comment>
<dbReference type="InterPro" id="IPR000192">
    <property type="entry name" value="Aminotrans_V_dom"/>
</dbReference>
<accession>A0A2H0N5E2</accession>
<dbReference type="GO" id="GO:0006534">
    <property type="term" value="P:cysteine metabolic process"/>
    <property type="evidence" value="ECO:0007669"/>
    <property type="project" value="UniProtKB-UniRule"/>
</dbReference>
<dbReference type="PROSITE" id="PS00595">
    <property type="entry name" value="AA_TRANSFER_CLASS_5"/>
    <property type="match status" value="1"/>
</dbReference>
<dbReference type="PIRSF" id="PIRSF005572">
    <property type="entry name" value="NifS"/>
    <property type="match status" value="1"/>
</dbReference>
<evidence type="ECO:0000256" key="4">
    <source>
        <dbReference type="ARBA" id="ARBA00022679"/>
    </source>
</evidence>
<dbReference type="InterPro" id="IPR010970">
    <property type="entry name" value="Cys_dSase_SufS"/>
</dbReference>
<keyword evidence="4 8" id="KW-0808">Transferase</keyword>
<dbReference type="EMBL" id="PCWN01000007">
    <property type="protein sequence ID" value="PIR04111.1"/>
    <property type="molecule type" value="Genomic_DNA"/>
</dbReference>
<keyword evidence="5 8" id="KW-0663">Pyridoxal phosphate</keyword>
<evidence type="ECO:0000256" key="6">
    <source>
        <dbReference type="ARBA" id="ARBA00050776"/>
    </source>
</evidence>
<dbReference type="InterPro" id="IPR015422">
    <property type="entry name" value="PyrdxlP-dep_Trfase_small"/>
</dbReference>
<dbReference type="AlphaFoldDB" id="A0A2H0N5E2"/>
<gene>
    <name evidence="10" type="ORF">COV59_02920</name>
</gene>
<dbReference type="GO" id="GO:0030170">
    <property type="term" value="F:pyridoxal phosphate binding"/>
    <property type="evidence" value="ECO:0007669"/>
    <property type="project" value="UniProtKB-UniRule"/>
</dbReference>